<proteinExistence type="predicted"/>
<dbReference type="GO" id="GO:0042162">
    <property type="term" value="F:telomeric DNA binding"/>
    <property type="evidence" value="ECO:0007669"/>
    <property type="project" value="TreeGrafter"/>
</dbReference>
<evidence type="ECO:0000313" key="4">
    <source>
        <dbReference type="Proteomes" id="UP001221898"/>
    </source>
</evidence>
<dbReference type="AlphaFoldDB" id="A0AAD7SZQ4"/>
<evidence type="ECO:0000256" key="1">
    <source>
        <dbReference type="SAM" id="MobiDB-lite"/>
    </source>
</evidence>
<feature type="domain" description="TERF1-interacting nuclear factor 2 N-terminal" evidence="2">
    <location>
        <begin position="34"/>
        <end position="182"/>
    </location>
</feature>
<dbReference type="GO" id="GO:0016233">
    <property type="term" value="P:telomere capping"/>
    <property type="evidence" value="ECO:0007669"/>
    <property type="project" value="InterPro"/>
</dbReference>
<dbReference type="PANTHER" id="PTHR15512">
    <property type="entry name" value="TERF1-INTERACTING NUCLEAR FACTOR 2"/>
    <property type="match status" value="1"/>
</dbReference>
<feature type="compositionally biased region" description="Polar residues" evidence="1">
    <location>
        <begin position="308"/>
        <end position="318"/>
    </location>
</feature>
<feature type="region of interest" description="Disordered" evidence="1">
    <location>
        <begin position="425"/>
        <end position="484"/>
    </location>
</feature>
<dbReference type="PANTHER" id="PTHR15512:SF2">
    <property type="match status" value="1"/>
</dbReference>
<feature type="compositionally biased region" description="Polar residues" evidence="1">
    <location>
        <begin position="457"/>
        <end position="476"/>
    </location>
</feature>
<reference evidence="3" key="1">
    <citation type="journal article" date="2023" name="Science">
        <title>Genome structures resolve the early diversification of teleost fishes.</title>
        <authorList>
            <person name="Parey E."/>
            <person name="Louis A."/>
            <person name="Montfort J."/>
            <person name="Bouchez O."/>
            <person name="Roques C."/>
            <person name="Iampietro C."/>
            <person name="Lluch J."/>
            <person name="Castinel A."/>
            <person name="Donnadieu C."/>
            <person name="Desvignes T."/>
            <person name="Floi Bucao C."/>
            <person name="Jouanno E."/>
            <person name="Wen M."/>
            <person name="Mejri S."/>
            <person name="Dirks R."/>
            <person name="Jansen H."/>
            <person name="Henkel C."/>
            <person name="Chen W.J."/>
            <person name="Zahm M."/>
            <person name="Cabau C."/>
            <person name="Klopp C."/>
            <person name="Thompson A.W."/>
            <person name="Robinson-Rechavi M."/>
            <person name="Braasch I."/>
            <person name="Lecointre G."/>
            <person name="Bobe J."/>
            <person name="Postlethwait J.H."/>
            <person name="Berthelot C."/>
            <person name="Roest Crollius H."/>
            <person name="Guiguen Y."/>
        </authorList>
    </citation>
    <scope>NUCLEOTIDE SEQUENCE</scope>
    <source>
        <strain evidence="3">NC1722</strain>
    </source>
</reference>
<dbReference type="InterPro" id="IPR039098">
    <property type="entry name" value="TINF2"/>
</dbReference>
<dbReference type="EMBL" id="JAINUG010000023">
    <property type="protein sequence ID" value="KAJ8411127.1"/>
    <property type="molecule type" value="Genomic_DNA"/>
</dbReference>
<feature type="compositionally biased region" description="Basic and acidic residues" evidence="1">
    <location>
        <begin position="345"/>
        <end position="397"/>
    </location>
</feature>
<protein>
    <recommendedName>
        <fullName evidence="2">TERF1-interacting nuclear factor 2 N-terminal domain-containing protein</fullName>
    </recommendedName>
</protein>
<dbReference type="GO" id="GO:1904356">
    <property type="term" value="P:regulation of telomere maintenance via telomere lengthening"/>
    <property type="evidence" value="ECO:0007669"/>
    <property type="project" value="TreeGrafter"/>
</dbReference>
<dbReference type="Pfam" id="PF14973">
    <property type="entry name" value="TINF2_N"/>
    <property type="match status" value="1"/>
</dbReference>
<dbReference type="CDD" id="cd11657">
    <property type="entry name" value="TIN2_N"/>
    <property type="match status" value="1"/>
</dbReference>
<comment type="caution">
    <text evidence="3">The sequence shown here is derived from an EMBL/GenBank/DDBJ whole genome shotgun (WGS) entry which is preliminary data.</text>
</comment>
<feature type="region of interest" description="Disordered" evidence="1">
    <location>
        <begin position="295"/>
        <end position="402"/>
    </location>
</feature>
<dbReference type="GO" id="GO:0070187">
    <property type="term" value="C:shelterin complex"/>
    <property type="evidence" value="ECO:0007669"/>
    <property type="project" value="InterPro"/>
</dbReference>
<organism evidence="3 4">
    <name type="scientific">Aldrovandia affinis</name>
    <dbReference type="NCBI Taxonomy" id="143900"/>
    <lineage>
        <taxon>Eukaryota</taxon>
        <taxon>Metazoa</taxon>
        <taxon>Chordata</taxon>
        <taxon>Craniata</taxon>
        <taxon>Vertebrata</taxon>
        <taxon>Euteleostomi</taxon>
        <taxon>Actinopterygii</taxon>
        <taxon>Neopterygii</taxon>
        <taxon>Teleostei</taxon>
        <taxon>Notacanthiformes</taxon>
        <taxon>Halosauridae</taxon>
        <taxon>Aldrovandia</taxon>
    </lineage>
</organism>
<sequence>METRRISQNTDPSPPLSSLRLLVPPLRLISAAMWQVAQRRDVMDYGKLEEFVTLVTETVPELLTYRQRAQLILGLRARLILELCRGEQPADLQTIQPKLDRMCPSAETPTDTEVNDAEVEASEANFLELVQTLLKDPAEREHFFQEVFPVDYGPKYDAALQMLVWEFLSRLEHLLPVPDLTQTVSWLSDAPSGLEDCVQPVCHPQQLKSLLQHFRCRGHLDMQETRPTATDDSILSSLSTPPCPRVVMSTEHTEHCAQSEPVHDSINFSGPTTVGEEVVIESMVETMYCTVELDTGLDRSEHSERETQNSLGNTQEEASNLLGEEESAVSESDRREMSRGLQRQSEGREGGWRDEEHMGSRTEQENQRDELMHGDKTIKTTQVDRDLEDGGKSRCDQQEGSLVASSLHQQPSVCIHRLTDPCNPHHTANTEDQRGETLLQKQKETDDCAVMPEKQQPESSQKGNCAKATNESSFSPQKKKTGHTDEVVTKVFACSKKPQAGSAQLPHP</sequence>
<evidence type="ECO:0000313" key="3">
    <source>
        <dbReference type="EMBL" id="KAJ8411127.1"/>
    </source>
</evidence>
<feature type="compositionally biased region" description="Basic and acidic residues" evidence="1">
    <location>
        <begin position="296"/>
        <end position="307"/>
    </location>
</feature>
<accession>A0AAD7SZQ4</accession>
<dbReference type="InterPro" id="IPR029400">
    <property type="entry name" value="TINF2_N"/>
</dbReference>
<evidence type="ECO:0000259" key="2">
    <source>
        <dbReference type="Pfam" id="PF14973"/>
    </source>
</evidence>
<keyword evidence="4" id="KW-1185">Reference proteome</keyword>
<gene>
    <name evidence="3" type="ORF">AAFF_G00171330</name>
</gene>
<feature type="compositionally biased region" description="Basic and acidic residues" evidence="1">
    <location>
        <begin position="428"/>
        <end position="446"/>
    </location>
</feature>
<name>A0AAD7SZQ4_9TELE</name>
<dbReference type="Proteomes" id="UP001221898">
    <property type="component" value="Unassembled WGS sequence"/>
</dbReference>